<evidence type="ECO:0000259" key="10">
    <source>
        <dbReference type="Pfam" id="PF00593"/>
    </source>
</evidence>
<keyword evidence="4 8" id="KW-0812">Transmembrane</keyword>
<dbReference type="InterPro" id="IPR039426">
    <property type="entry name" value="TonB-dep_rcpt-like"/>
</dbReference>
<organism evidence="12 13">
    <name type="scientific">Sphingobacterium spiritivorum ATCC 33300</name>
    <dbReference type="NCBI Taxonomy" id="525372"/>
    <lineage>
        <taxon>Bacteria</taxon>
        <taxon>Pseudomonadati</taxon>
        <taxon>Bacteroidota</taxon>
        <taxon>Sphingobacteriia</taxon>
        <taxon>Sphingobacteriales</taxon>
        <taxon>Sphingobacteriaceae</taxon>
        <taxon>Sphingobacterium</taxon>
    </lineage>
</organism>
<keyword evidence="2 8" id="KW-0813">Transport</keyword>
<keyword evidence="7 8" id="KW-0998">Cell outer membrane</keyword>
<dbReference type="PROSITE" id="PS52016">
    <property type="entry name" value="TONB_DEPENDENT_REC_3"/>
    <property type="match status" value="1"/>
</dbReference>
<dbReference type="EMBL" id="ACHB01000091">
    <property type="protein sequence ID" value="EEI90475.1"/>
    <property type="molecule type" value="Genomic_DNA"/>
</dbReference>
<dbReference type="Gene3D" id="2.40.170.20">
    <property type="entry name" value="TonB-dependent receptor, beta-barrel domain"/>
    <property type="match status" value="1"/>
</dbReference>
<evidence type="ECO:0000256" key="7">
    <source>
        <dbReference type="ARBA" id="ARBA00023237"/>
    </source>
</evidence>
<comment type="subcellular location">
    <subcellularLocation>
        <location evidence="1 8">Cell outer membrane</location>
        <topology evidence="1 8">Multi-pass membrane protein</topology>
    </subcellularLocation>
</comment>
<reference evidence="12 13" key="1">
    <citation type="submission" date="2009-01" db="EMBL/GenBank/DDBJ databases">
        <authorList>
            <person name="Qin X."/>
            <person name="Bachman B."/>
            <person name="Battles P."/>
            <person name="Bell A."/>
            <person name="Bess C."/>
            <person name="Bickham C."/>
            <person name="Chaboub L."/>
            <person name="Chen D."/>
            <person name="Coyle M."/>
            <person name="Deiros D.R."/>
            <person name="Dinh H."/>
            <person name="Forbes L."/>
            <person name="Fowler G."/>
            <person name="Francisco L."/>
            <person name="Fu Q."/>
            <person name="Gubbala S."/>
            <person name="Hale W."/>
            <person name="Han Y."/>
            <person name="Hemphill L."/>
            <person name="Highlander S.K."/>
            <person name="Hirani K."/>
            <person name="Hogues M."/>
            <person name="Jackson L."/>
            <person name="Jakkamsetti A."/>
            <person name="Javaid M."/>
            <person name="Jiang H."/>
            <person name="Korchina V."/>
            <person name="Kovar C."/>
            <person name="Lara F."/>
            <person name="Lee S."/>
            <person name="Mata R."/>
            <person name="Mathew T."/>
            <person name="Moen C."/>
            <person name="Morales K."/>
            <person name="Munidasa M."/>
            <person name="Nazareth L."/>
            <person name="Ngo R."/>
            <person name="Nguyen L."/>
            <person name="Okwuonu G."/>
            <person name="Ongeri F."/>
            <person name="Patil S."/>
            <person name="Petrosino J."/>
            <person name="Pham C."/>
            <person name="Pham P."/>
            <person name="Pu L.-L."/>
            <person name="Puazo M."/>
            <person name="Raj R."/>
            <person name="Reid J."/>
            <person name="Rouhana J."/>
            <person name="Saada N."/>
            <person name="Shang Y."/>
            <person name="Simmons D."/>
            <person name="Thornton R."/>
            <person name="Warren J."/>
            <person name="Weissenberger G."/>
            <person name="Zhang J."/>
            <person name="Zhang L."/>
            <person name="Zhou C."/>
            <person name="Zhu D."/>
            <person name="Muzny D."/>
            <person name="Worley K."/>
            <person name="Gibbs R."/>
        </authorList>
    </citation>
    <scope>NUCLEOTIDE SEQUENCE [LARGE SCALE GENOMIC DNA]</scope>
    <source>
        <strain evidence="12 13">ATCC 33300</strain>
    </source>
</reference>
<evidence type="ECO:0000256" key="8">
    <source>
        <dbReference type="PROSITE-ProRule" id="PRU01360"/>
    </source>
</evidence>
<keyword evidence="6 8" id="KW-0472">Membrane</keyword>
<keyword evidence="3 8" id="KW-1134">Transmembrane beta strand</keyword>
<evidence type="ECO:0000256" key="9">
    <source>
        <dbReference type="RuleBase" id="RU003357"/>
    </source>
</evidence>
<evidence type="ECO:0000256" key="6">
    <source>
        <dbReference type="ARBA" id="ARBA00023136"/>
    </source>
</evidence>
<dbReference type="Pfam" id="PF07715">
    <property type="entry name" value="Plug"/>
    <property type="match status" value="1"/>
</dbReference>
<dbReference type="Gene3D" id="2.60.40.1120">
    <property type="entry name" value="Carboxypeptidase-like, regulatory domain"/>
    <property type="match status" value="1"/>
</dbReference>
<accession>C2G3A6</accession>
<dbReference type="InterPro" id="IPR036942">
    <property type="entry name" value="Beta-barrel_TonB_sf"/>
</dbReference>
<dbReference type="PANTHER" id="PTHR40980:SF4">
    <property type="entry name" value="TONB-DEPENDENT RECEPTOR-LIKE BETA-BARREL DOMAIN-CONTAINING PROTEIN"/>
    <property type="match status" value="1"/>
</dbReference>
<evidence type="ECO:0000256" key="2">
    <source>
        <dbReference type="ARBA" id="ARBA00022448"/>
    </source>
</evidence>
<evidence type="ECO:0000259" key="11">
    <source>
        <dbReference type="Pfam" id="PF07715"/>
    </source>
</evidence>
<dbReference type="SUPFAM" id="SSF49464">
    <property type="entry name" value="Carboxypeptidase regulatory domain-like"/>
    <property type="match status" value="1"/>
</dbReference>
<sequence length="976" mass="109865">MFVFNYLRNCVVVLFTLFVTLLPSCNAQNSYCYKCFFTFVLSFNQTIICKAMKKLFAILIPLLFCAGLVHATKIKGKVYDKLSGEALVGATVVLEKSGKSASTGLDGSFEIKGLSAGKENIQISYLNYESVIEEITVLKEDTPPFAFYLLSKSTQLMEVSIKSKGAGSGDGEARRIEQNASQVMNIISGKAIELSPDLTVANVMQRVSGVSLERNSNGDGQYAILRGMDKRYNYTLVNGVKLPSPDNKYRYIPLDIFPSDLLERLEVYKSLTPNMEADAIGGAVNMIMKNAPERLQINANVSTGYSQLFFDNKFTSYNSSSIQSKSPYELNGRDYKASQADFSKGTLDYSSKQPVPNMLSSLSVGQRFFNNKLGVIVAGSYQNTYRGSTSTLYNNAVTGTDEYAVITNKVERQYSEQQKRLGLHSKVDYVLDQNNKFSFYNMYVNLLNEQVREAVTTNYNGEYKPDLGNAELVYQTRSRKTDQKIYNGTLQGTHNLLDDKFSIRWAAVYSSALNDVPQNTQITLNGLEQNFERRRTTLVNTAPVNYRWERNTDDDMAAYWDLKYKLELKDAKLELSTGGLYRDKQRSSFYNNYTLAPSESDIGKLYGVDYQNYTELNLRVTNPTGAVSNPLTYDATEKTTAVYAMFNYQAERLQAIGGARMEHNNQGYNLLFPAGENSPSGRQVYTDILPSLTVKYLFDSKSQLHASYAKSLNRPGFYELVPSKVVNEEYQERGNPNLMRALADNFDLRYELFPGASEQLLAGVFYKKIKNPIEYTFQADATRGQDIYYSPGNFGNANNYGAEVDYIKYVNKFGVKANYTYTHSRITTPKTQRRINPTSGDIEAISVEQTRPLYGQSEHIANLALLFKDTKTGWDAQVAAAYTGPRINTVSQFLNNDLWQKGFIQMDFSAEKRFKHGLTVFAKANNILDTPMKLFIKGTNPENDKIAENLVSGGQTLIRSDYYGQSYLVGVRYKLN</sequence>
<name>C2G3A6_SPHSI</name>
<dbReference type="Pfam" id="PF13715">
    <property type="entry name" value="CarbopepD_reg_2"/>
    <property type="match status" value="1"/>
</dbReference>
<evidence type="ECO:0000313" key="13">
    <source>
        <dbReference type="Proteomes" id="UP000006241"/>
    </source>
</evidence>
<dbReference type="Pfam" id="PF00593">
    <property type="entry name" value="TonB_dep_Rec_b-barrel"/>
    <property type="match status" value="1"/>
</dbReference>
<dbReference type="InterPro" id="IPR000531">
    <property type="entry name" value="Beta-barrel_TonB"/>
</dbReference>
<evidence type="ECO:0000256" key="3">
    <source>
        <dbReference type="ARBA" id="ARBA00022452"/>
    </source>
</evidence>
<dbReference type="Gene3D" id="2.170.130.10">
    <property type="entry name" value="TonB-dependent receptor, plug domain"/>
    <property type="match status" value="1"/>
</dbReference>
<keyword evidence="5 9" id="KW-0798">TonB box</keyword>
<dbReference type="SUPFAM" id="SSF56935">
    <property type="entry name" value="Porins"/>
    <property type="match status" value="1"/>
</dbReference>
<keyword evidence="12" id="KW-0675">Receptor</keyword>
<evidence type="ECO:0000256" key="4">
    <source>
        <dbReference type="ARBA" id="ARBA00022692"/>
    </source>
</evidence>
<comment type="caution">
    <text evidence="12">The sequence shown here is derived from an EMBL/GenBank/DDBJ whole genome shotgun (WGS) entry which is preliminary data.</text>
</comment>
<dbReference type="InterPro" id="IPR008969">
    <property type="entry name" value="CarboxyPept-like_regulatory"/>
</dbReference>
<dbReference type="InterPro" id="IPR037066">
    <property type="entry name" value="Plug_dom_sf"/>
</dbReference>
<evidence type="ECO:0000256" key="1">
    <source>
        <dbReference type="ARBA" id="ARBA00004571"/>
    </source>
</evidence>
<proteinExistence type="inferred from homology"/>
<comment type="similarity">
    <text evidence="8 9">Belongs to the TonB-dependent receptor family.</text>
</comment>
<dbReference type="Proteomes" id="UP000006241">
    <property type="component" value="Unassembled WGS sequence"/>
</dbReference>
<dbReference type="HOGENOM" id="CLU_006935_0_0_10"/>
<feature type="domain" description="TonB-dependent receptor-like beta-barrel" evidence="10">
    <location>
        <begin position="485"/>
        <end position="927"/>
    </location>
</feature>
<dbReference type="GO" id="GO:0009279">
    <property type="term" value="C:cell outer membrane"/>
    <property type="evidence" value="ECO:0007669"/>
    <property type="project" value="UniProtKB-SubCell"/>
</dbReference>
<evidence type="ECO:0000313" key="12">
    <source>
        <dbReference type="EMBL" id="EEI90475.1"/>
    </source>
</evidence>
<feature type="domain" description="TonB-dependent receptor plug" evidence="11">
    <location>
        <begin position="178"/>
        <end position="283"/>
    </location>
</feature>
<evidence type="ECO:0000256" key="5">
    <source>
        <dbReference type="ARBA" id="ARBA00023077"/>
    </source>
</evidence>
<protein>
    <submittedName>
        <fullName evidence="12">TonB-dependent receptor</fullName>
    </submittedName>
</protein>
<dbReference type="InterPro" id="IPR012910">
    <property type="entry name" value="Plug_dom"/>
</dbReference>
<dbReference type="PANTHER" id="PTHR40980">
    <property type="entry name" value="PLUG DOMAIN-CONTAINING PROTEIN"/>
    <property type="match status" value="1"/>
</dbReference>
<dbReference type="AlphaFoldDB" id="C2G3A6"/>
<gene>
    <name evidence="12" type="ORF">HMPREF0765_4062</name>
</gene>